<dbReference type="PATRIC" id="fig|1300345.3.peg.444"/>
<reference evidence="1 2" key="1">
    <citation type="submission" date="2014-09" db="EMBL/GenBank/DDBJ databases">
        <title>Genome sequences of Lysobacter dokdonensis DS-58.</title>
        <authorList>
            <person name="Kim J.F."/>
            <person name="Kwak M.-J."/>
        </authorList>
    </citation>
    <scope>NUCLEOTIDE SEQUENCE [LARGE SCALE GENOMIC DNA]</scope>
    <source>
        <strain evidence="1 2">DS-58</strain>
    </source>
</reference>
<keyword evidence="2" id="KW-1185">Reference proteome</keyword>
<proteinExistence type="predicted"/>
<dbReference type="STRING" id="1300345.LF41_1124"/>
<dbReference type="EMBL" id="JRKJ01000002">
    <property type="protein sequence ID" value="KGQ20587.1"/>
    <property type="molecule type" value="Genomic_DNA"/>
</dbReference>
<protein>
    <submittedName>
        <fullName evidence="1">Uncharacterized protein</fullName>
    </submittedName>
</protein>
<evidence type="ECO:0000313" key="1">
    <source>
        <dbReference type="EMBL" id="KGQ20587.1"/>
    </source>
</evidence>
<evidence type="ECO:0000313" key="2">
    <source>
        <dbReference type="Proteomes" id="UP000030518"/>
    </source>
</evidence>
<name>A0A0A2WPC4_9GAMM</name>
<accession>A0A0A2WPC4</accession>
<comment type="caution">
    <text evidence="1">The sequence shown here is derived from an EMBL/GenBank/DDBJ whole genome shotgun (WGS) entry which is preliminary data.</text>
</comment>
<gene>
    <name evidence="1" type="ORF">LF41_1124</name>
</gene>
<dbReference type="AlphaFoldDB" id="A0A0A2WPC4"/>
<sequence>MTDVSFAISDGVVRNDDVMVADFIDTALDALPLIAIKEIVDSGGVCFFLLGLFSENNLLCDFSATGLSRMASHGMGLKLDFYGGEGP</sequence>
<organism evidence="1 2">
    <name type="scientific">Lysobacter dokdonensis DS-58</name>
    <dbReference type="NCBI Taxonomy" id="1300345"/>
    <lineage>
        <taxon>Bacteria</taxon>
        <taxon>Pseudomonadati</taxon>
        <taxon>Pseudomonadota</taxon>
        <taxon>Gammaproteobacteria</taxon>
        <taxon>Lysobacterales</taxon>
        <taxon>Lysobacteraceae</taxon>
        <taxon>Noviluteimonas</taxon>
    </lineage>
</organism>
<dbReference type="Proteomes" id="UP000030518">
    <property type="component" value="Unassembled WGS sequence"/>
</dbReference>